<dbReference type="Proteomes" id="UP000001745">
    <property type="component" value="Unassembled WGS sequence"/>
</dbReference>
<dbReference type="OMA" id="HQSAVEM"/>
<feature type="compositionally biased region" description="Low complexity" evidence="1">
    <location>
        <begin position="44"/>
        <end position="62"/>
    </location>
</feature>
<dbReference type="eggNOG" id="ENOG502S8WV">
    <property type="taxonomic scope" value="Eukaryota"/>
</dbReference>
<feature type="compositionally biased region" description="Basic residues" evidence="1">
    <location>
        <begin position="638"/>
        <end position="649"/>
    </location>
</feature>
<feature type="compositionally biased region" description="Basic and acidic residues" evidence="1">
    <location>
        <begin position="816"/>
        <end position="834"/>
    </location>
</feature>
<name>B8MKE8_TALSN</name>
<organism evidence="2 3">
    <name type="scientific">Talaromyces stipitatus (strain ATCC 10500 / CBS 375.48 / QM 6759 / NRRL 1006)</name>
    <name type="common">Penicillium stipitatum</name>
    <dbReference type="NCBI Taxonomy" id="441959"/>
    <lineage>
        <taxon>Eukaryota</taxon>
        <taxon>Fungi</taxon>
        <taxon>Dikarya</taxon>
        <taxon>Ascomycota</taxon>
        <taxon>Pezizomycotina</taxon>
        <taxon>Eurotiomycetes</taxon>
        <taxon>Eurotiomycetidae</taxon>
        <taxon>Eurotiales</taxon>
        <taxon>Trichocomaceae</taxon>
        <taxon>Talaromyces</taxon>
        <taxon>Talaromyces sect. Talaromyces</taxon>
    </lineage>
</organism>
<evidence type="ECO:0000313" key="3">
    <source>
        <dbReference type="Proteomes" id="UP000001745"/>
    </source>
</evidence>
<evidence type="ECO:0008006" key="4">
    <source>
        <dbReference type="Google" id="ProtNLM"/>
    </source>
</evidence>
<feature type="compositionally biased region" description="Polar residues" evidence="1">
    <location>
        <begin position="579"/>
        <end position="615"/>
    </location>
</feature>
<gene>
    <name evidence="2" type="ORF">TSTA_047510</name>
</gene>
<dbReference type="STRING" id="441959.B8MKE8"/>
<sequence length="834" mass="92056">MAAVRSSNVGSAQLADHAATAALYATNPKRKRAGSEALSQGSQNQSLTLANASAAASLAHANQKTTTAWHPERQPYAEKAAAFVRSYQSPEPAPPKQPNPDVYKAALLAAQERVYTTSPPATSPPELKSDKAAFEKRRASQRESAQFSPGALMAATGAVSNRRRTESAPTKPMFHLDTAAALTAATISHRASQDARNDVLSDLEPGMEAARIHHIARTNVQLYTSTPPVEIELEEQRYKDTLRAAAVSMARDMYASAAATKEEPSDETDFASAAAQKRLSHRYSQSQFSWAPGDEYNATQRPTPNLHEAAQKIAAEKLAKMQRDDLYNKQEYYGTAASSKSRQTFTRRLRRRTSSEGDVSAIDWQRSERIRHQMTSLQSRVNAIDEKKSKDRADLMEIARKNVHAAIHDMDEQVYAHTGKPSPSMQREWEEKAQLRAKQESEARLMNWGRVDVGGERYMDQTEVEAIARSRIQPTLDEIDNRVEEQRAREVEQRLEQERQQRRQETDREREADIKAEERRQEAAVQEKEKSKGSLLGRRRSLMGGGKLFSRTSRKSSWKKPETNGSREEALPSGGVNEQVEQGPTSDTAPTGPVESTTVGTTEDNTQPSHQQIVSDTADAEPQTSSPTSPKSESKIKSWFKGKLSRRFSKPQPPEEPTRQESELSTGVSTAEATHRAAALTSNPVLDTDLVSDLAPQRPQAEEDAVNEEVSRQWSSSTENSTDRNRSSSGEDKRKKGLRMSLRGIISRKSTSDAGSPLASPTEASPSATGASRTVGTTAMSTRPAQVPRLNTMERNELHDSFTEESLPLPPSLVQAERRSLSGSARDSKFSEDL</sequence>
<dbReference type="InParanoid" id="B8MKE8"/>
<feature type="region of interest" description="Disordered" evidence="1">
    <location>
        <begin position="26"/>
        <end position="73"/>
    </location>
</feature>
<reference evidence="3" key="1">
    <citation type="journal article" date="2015" name="Genome Announc.">
        <title>Genome sequence of the AIDS-associated pathogen Penicillium marneffei (ATCC18224) and its near taxonomic relative Talaromyces stipitatus (ATCC10500).</title>
        <authorList>
            <person name="Nierman W.C."/>
            <person name="Fedorova-Abrams N.D."/>
            <person name="Andrianopoulos A."/>
        </authorList>
    </citation>
    <scope>NUCLEOTIDE SEQUENCE [LARGE SCALE GENOMIC DNA]</scope>
    <source>
        <strain evidence="3">ATCC 10500 / CBS 375.48 / QM 6759 / NRRL 1006</strain>
    </source>
</reference>
<dbReference type="GO" id="GO:0070941">
    <property type="term" value="P:eisosome assembly"/>
    <property type="evidence" value="ECO:0007669"/>
    <property type="project" value="TreeGrafter"/>
</dbReference>
<feature type="region of interest" description="Disordered" evidence="1">
    <location>
        <begin position="493"/>
        <end position="834"/>
    </location>
</feature>
<proteinExistence type="predicted"/>
<dbReference type="AlphaFoldDB" id="B8MKE8"/>
<feature type="compositionally biased region" description="Basic and acidic residues" evidence="1">
    <location>
        <begin position="792"/>
        <end position="802"/>
    </location>
</feature>
<feature type="compositionally biased region" description="Basic and acidic residues" evidence="1">
    <location>
        <begin position="493"/>
        <end position="532"/>
    </location>
</feature>
<dbReference type="HOGENOM" id="CLU_344168_0_0_1"/>
<evidence type="ECO:0000256" key="1">
    <source>
        <dbReference type="SAM" id="MobiDB-lite"/>
    </source>
</evidence>
<dbReference type="Pfam" id="PF12757">
    <property type="entry name" value="Eisosome1"/>
    <property type="match status" value="1"/>
</dbReference>
<dbReference type="PhylomeDB" id="B8MKE8"/>
<feature type="compositionally biased region" description="Polar residues" evidence="1">
    <location>
        <begin position="663"/>
        <end position="672"/>
    </location>
</feature>
<dbReference type="PANTHER" id="PTHR28298">
    <property type="entry name" value="EISOSOME PROTEIN 1"/>
    <property type="match status" value="1"/>
</dbReference>
<dbReference type="RefSeq" id="XP_002485256.1">
    <property type="nucleotide sequence ID" value="XM_002485211.1"/>
</dbReference>
<feature type="compositionally biased region" description="Basic and acidic residues" evidence="1">
    <location>
        <begin position="127"/>
        <end position="141"/>
    </location>
</feature>
<dbReference type="OrthoDB" id="4070583at2759"/>
<protein>
    <recommendedName>
        <fullName evidence="4">Eisosome protein 1</fullName>
    </recommendedName>
</protein>
<keyword evidence="3" id="KW-1185">Reference proteome</keyword>
<dbReference type="EMBL" id="EQ962657">
    <property type="protein sequence ID" value="EED15303.1"/>
    <property type="molecule type" value="Genomic_DNA"/>
</dbReference>
<dbReference type="VEuPathDB" id="FungiDB:TSTA_047510"/>
<accession>B8MKE8</accession>
<feature type="compositionally biased region" description="Basic and acidic residues" evidence="1">
    <location>
        <begin position="559"/>
        <end position="570"/>
    </location>
</feature>
<feature type="compositionally biased region" description="Basic and acidic residues" evidence="1">
    <location>
        <begin position="721"/>
        <end position="734"/>
    </location>
</feature>
<dbReference type="PANTHER" id="PTHR28298:SF1">
    <property type="entry name" value="EISOSOME PROTEIN 1"/>
    <property type="match status" value="1"/>
</dbReference>
<dbReference type="InterPro" id="IPR024527">
    <property type="entry name" value="Eisosome1"/>
</dbReference>
<feature type="compositionally biased region" description="Polar residues" evidence="1">
    <location>
        <begin position="762"/>
        <end position="784"/>
    </location>
</feature>
<evidence type="ECO:0000313" key="2">
    <source>
        <dbReference type="EMBL" id="EED15303.1"/>
    </source>
</evidence>
<feature type="region of interest" description="Disordered" evidence="1">
    <location>
        <begin position="116"/>
        <end position="169"/>
    </location>
</feature>
<dbReference type="GeneID" id="8099301"/>
<feature type="compositionally biased region" description="Low complexity" evidence="1">
    <location>
        <begin position="621"/>
        <end position="631"/>
    </location>
</feature>